<name>E1IDZ4_9CHLR</name>
<dbReference type="EMBL" id="ADVR01000048">
    <property type="protein sequence ID" value="EFO80605.1"/>
    <property type="molecule type" value="Genomic_DNA"/>
</dbReference>
<keyword evidence="4" id="KW-1185">Reference proteome</keyword>
<keyword evidence="1" id="KW-1133">Transmembrane helix</keyword>
<dbReference type="Proteomes" id="UP000054010">
    <property type="component" value="Unassembled WGS sequence"/>
</dbReference>
<dbReference type="STRING" id="765420.OSCT_1545"/>
<feature type="chain" id="PRO_5003147020" description="DUF2330 domain-containing protein" evidence="2">
    <location>
        <begin position="24"/>
        <end position="335"/>
    </location>
</feature>
<sequence>MLRTLSLLLLLAALLLTTTSTRAASLPLGTQISYERALLIDAGKQHHLIISIDVRGASPNAALVIPVPGIPTIDQASDLDALFPYLNMATQPDVDEQNRYVWRVRTTPTPTPPNVDLLGHQQLGDLEIASVNSSDAVALQAWLHANQYELPAASAPLLDAYVAEGWSFVLVRLRNPASDGATPPIRISYTANELVYPLRMAALSASPIGLDLYVLSAHRYQAAGLTPIFAGPVTSLTPPPDAGVADLLATAPYLTRLHSSTLDPAMLSGDLQLERAADDSPYRATIIRAETVSFADRYGVLMVLLCLAAFSPTSFVIALSIRRRIRAIVPPPEED</sequence>
<evidence type="ECO:0008006" key="5">
    <source>
        <dbReference type="Google" id="ProtNLM"/>
    </source>
</evidence>
<dbReference type="eggNOG" id="COG4402">
    <property type="taxonomic scope" value="Bacteria"/>
</dbReference>
<organism evidence="3 4">
    <name type="scientific">Oscillochloris trichoides DG-6</name>
    <dbReference type="NCBI Taxonomy" id="765420"/>
    <lineage>
        <taxon>Bacteria</taxon>
        <taxon>Bacillati</taxon>
        <taxon>Chloroflexota</taxon>
        <taxon>Chloroflexia</taxon>
        <taxon>Chloroflexales</taxon>
        <taxon>Chloroflexineae</taxon>
        <taxon>Oscillochloridaceae</taxon>
        <taxon>Oscillochloris</taxon>
    </lineage>
</organism>
<proteinExistence type="predicted"/>
<dbReference type="InterPro" id="IPR019283">
    <property type="entry name" value="DUF2330"/>
</dbReference>
<feature type="transmembrane region" description="Helical" evidence="1">
    <location>
        <begin position="298"/>
        <end position="321"/>
    </location>
</feature>
<dbReference type="OrthoDB" id="155177at2"/>
<evidence type="ECO:0000256" key="2">
    <source>
        <dbReference type="SAM" id="SignalP"/>
    </source>
</evidence>
<comment type="caution">
    <text evidence="3">The sequence shown here is derived from an EMBL/GenBank/DDBJ whole genome shotgun (WGS) entry which is preliminary data.</text>
</comment>
<keyword evidence="1" id="KW-0472">Membrane</keyword>
<dbReference type="HOGENOM" id="CLU_828584_0_0_0"/>
<accession>E1IDZ4</accession>
<protein>
    <recommendedName>
        <fullName evidence="5">DUF2330 domain-containing protein</fullName>
    </recommendedName>
</protein>
<reference evidence="3 4" key="1">
    <citation type="journal article" date="2011" name="J. Bacteriol.">
        <title>Draft genome sequence of the anoxygenic filamentous phototrophic bacterium Oscillochloris trichoides subsp. DG-6.</title>
        <authorList>
            <person name="Kuznetsov B.B."/>
            <person name="Ivanovsky R.N."/>
            <person name="Keppen O.I."/>
            <person name="Sukhacheva M.V."/>
            <person name="Bumazhkin B.K."/>
            <person name="Patutina E.O."/>
            <person name="Beletsky A.V."/>
            <person name="Mardanov A.V."/>
            <person name="Baslerov R.V."/>
            <person name="Panteleeva A.N."/>
            <person name="Kolganova T.V."/>
            <person name="Ravin N.V."/>
            <person name="Skryabin K.G."/>
        </authorList>
    </citation>
    <scope>NUCLEOTIDE SEQUENCE [LARGE SCALE GENOMIC DNA]</scope>
    <source>
        <strain evidence="3 4">DG-6</strain>
    </source>
</reference>
<gene>
    <name evidence="3" type="ORF">OSCT_1545</name>
</gene>
<keyword evidence="2" id="KW-0732">Signal</keyword>
<evidence type="ECO:0000256" key="1">
    <source>
        <dbReference type="SAM" id="Phobius"/>
    </source>
</evidence>
<keyword evidence="1" id="KW-0812">Transmembrane</keyword>
<dbReference type="AlphaFoldDB" id="E1IDZ4"/>
<evidence type="ECO:0000313" key="3">
    <source>
        <dbReference type="EMBL" id="EFO80605.1"/>
    </source>
</evidence>
<evidence type="ECO:0000313" key="4">
    <source>
        <dbReference type="Proteomes" id="UP000054010"/>
    </source>
</evidence>
<dbReference type="Pfam" id="PF10092">
    <property type="entry name" value="DUF2330"/>
    <property type="match status" value="1"/>
</dbReference>
<feature type="signal peptide" evidence="2">
    <location>
        <begin position="1"/>
        <end position="23"/>
    </location>
</feature>